<organism evidence="1 2">
    <name type="scientific">Clunio marinus</name>
    <dbReference type="NCBI Taxonomy" id="568069"/>
    <lineage>
        <taxon>Eukaryota</taxon>
        <taxon>Metazoa</taxon>
        <taxon>Ecdysozoa</taxon>
        <taxon>Arthropoda</taxon>
        <taxon>Hexapoda</taxon>
        <taxon>Insecta</taxon>
        <taxon>Pterygota</taxon>
        <taxon>Neoptera</taxon>
        <taxon>Endopterygota</taxon>
        <taxon>Diptera</taxon>
        <taxon>Nematocera</taxon>
        <taxon>Chironomoidea</taxon>
        <taxon>Chironomidae</taxon>
        <taxon>Clunio</taxon>
    </lineage>
</organism>
<accession>A0A1J1HPE6</accession>
<evidence type="ECO:0000313" key="2">
    <source>
        <dbReference type="Proteomes" id="UP000183832"/>
    </source>
</evidence>
<name>A0A1J1HPE6_9DIPT</name>
<sequence>MTLYVESYGYGDLDCLECDYVVGCFECAAGRIPSHGKGWDDKQTICSWLKVLIKNLGFTLNRFDKGREEQMKIC</sequence>
<reference evidence="1 2" key="1">
    <citation type="submission" date="2015-04" db="EMBL/GenBank/DDBJ databases">
        <authorList>
            <person name="Syromyatnikov M.Y."/>
            <person name="Popov V.N."/>
        </authorList>
    </citation>
    <scope>NUCLEOTIDE SEQUENCE [LARGE SCALE GENOMIC DNA]</scope>
</reference>
<proteinExistence type="predicted"/>
<dbReference type="EMBL" id="CVRI01000014">
    <property type="protein sequence ID" value="CRK89835.1"/>
    <property type="molecule type" value="Genomic_DNA"/>
</dbReference>
<protein>
    <submittedName>
        <fullName evidence="1">CLUMA_CG003583, isoform A</fullName>
    </submittedName>
</protein>
<dbReference type="Proteomes" id="UP000183832">
    <property type="component" value="Unassembled WGS sequence"/>
</dbReference>
<dbReference type="AlphaFoldDB" id="A0A1J1HPE6"/>
<keyword evidence="2" id="KW-1185">Reference proteome</keyword>
<evidence type="ECO:0000313" key="1">
    <source>
        <dbReference type="EMBL" id="CRK89835.1"/>
    </source>
</evidence>
<gene>
    <name evidence="1" type="ORF">CLUMA_CG003583</name>
</gene>